<evidence type="ECO:0000313" key="3">
    <source>
        <dbReference type="Proteomes" id="UP000320582"/>
    </source>
</evidence>
<feature type="region of interest" description="Disordered" evidence="1">
    <location>
        <begin position="54"/>
        <end position="80"/>
    </location>
</feature>
<dbReference type="InterPro" id="IPR009562">
    <property type="entry name" value="DUF1178"/>
</dbReference>
<comment type="caution">
    <text evidence="2">The sequence shown here is derived from an EMBL/GenBank/DDBJ whole genome shotgun (WGS) entry which is preliminary data.</text>
</comment>
<name>A0A543KAK4_9RHOB</name>
<dbReference type="EMBL" id="VFPT01000001">
    <property type="protein sequence ID" value="TQM92096.1"/>
    <property type="molecule type" value="Genomic_DNA"/>
</dbReference>
<protein>
    <recommendedName>
        <fullName evidence="4">DUF1178 family protein</fullName>
    </recommendedName>
</protein>
<dbReference type="Proteomes" id="UP000320582">
    <property type="component" value="Unassembled WGS sequence"/>
</dbReference>
<evidence type="ECO:0000313" key="2">
    <source>
        <dbReference type="EMBL" id="TQM92096.1"/>
    </source>
</evidence>
<keyword evidence="3" id="KW-1185">Reference proteome</keyword>
<evidence type="ECO:0000256" key="1">
    <source>
        <dbReference type="SAM" id="MobiDB-lite"/>
    </source>
</evidence>
<dbReference type="OrthoDB" id="9799894at2"/>
<sequence>MIKFSLRCDDGHAFDSWFKGGKAFDDLIARDMVQCPVCGSNAVTKALMAPAVALGQPQKQPTPPPATNPPTTVQKSPDAEQKLKALREQIEANSEYVGNSFASTARAMYLGDIPDRPIYGEAQPQEAKALLEEGVPVLPLPFIPSRKSN</sequence>
<organism evidence="2 3">
    <name type="scientific">Roseinatronobacter monicus</name>
    <dbReference type="NCBI Taxonomy" id="393481"/>
    <lineage>
        <taxon>Bacteria</taxon>
        <taxon>Pseudomonadati</taxon>
        <taxon>Pseudomonadota</taxon>
        <taxon>Alphaproteobacteria</taxon>
        <taxon>Rhodobacterales</taxon>
        <taxon>Paracoccaceae</taxon>
        <taxon>Roseinatronobacter</taxon>
    </lineage>
</organism>
<dbReference type="Pfam" id="PF06676">
    <property type="entry name" value="DUF1178"/>
    <property type="match status" value="1"/>
</dbReference>
<dbReference type="AlphaFoldDB" id="A0A543KAK4"/>
<reference evidence="2 3" key="1">
    <citation type="submission" date="2019-06" db="EMBL/GenBank/DDBJ databases">
        <title>Genomic Encyclopedia of Archaeal and Bacterial Type Strains, Phase II (KMG-II): from individual species to whole genera.</title>
        <authorList>
            <person name="Goeker M."/>
        </authorList>
    </citation>
    <scope>NUCLEOTIDE SEQUENCE [LARGE SCALE GENOMIC DNA]</scope>
    <source>
        <strain evidence="2 3">DSM 18423</strain>
    </source>
</reference>
<dbReference type="RefSeq" id="WP_142079855.1">
    <property type="nucleotide sequence ID" value="NZ_VFPT01000001.1"/>
</dbReference>
<proteinExistence type="predicted"/>
<evidence type="ECO:0008006" key="4">
    <source>
        <dbReference type="Google" id="ProtNLM"/>
    </source>
</evidence>
<gene>
    <name evidence="2" type="ORF">BD293_0684</name>
</gene>
<accession>A0A543KAK4</accession>
<dbReference type="PIRSF" id="PIRSF032131">
    <property type="entry name" value="UCP032131"/>
    <property type="match status" value="1"/>
</dbReference>